<dbReference type="Proteomes" id="UP000036987">
    <property type="component" value="Unassembled WGS sequence"/>
</dbReference>
<protein>
    <submittedName>
        <fullName evidence="1">Uncharacterized protein</fullName>
    </submittedName>
</protein>
<evidence type="ECO:0000313" key="2">
    <source>
        <dbReference type="Proteomes" id="UP000036987"/>
    </source>
</evidence>
<comment type="caution">
    <text evidence="1">The sequence shown here is derived from an EMBL/GenBank/DDBJ whole genome shotgun (WGS) entry which is preliminary data.</text>
</comment>
<sequence length="83" mass="9235">MAIIFPTPQPYFTYTISHLCSFPQPPAFHLHQTPYTTVPRLCFPAVGPKGHVHRKVRIILGFHQRATGPSYRSLLASSSTMGA</sequence>
<keyword evidence="2" id="KW-1185">Reference proteome</keyword>
<gene>
    <name evidence="1" type="ORF">ZOSMA_53G00370</name>
</gene>
<dbReference type="AlphaFoldDB" id="A0A0K9NX53"/>
<accession>A0A0K9NX53</accession>
<evidence type="ECO:0000313" key="1">
    <source>
        <dbReference type="EMBL" id="KMZ61253.1"/>
    </source>
</evidence>
<proteinExistence type="predicted"/>
<name>A0A0K9NX53_ZOSMR</name>
<reference evidence="2" key="1">
    <citation type="journal article" date="2016" name="Nature">
        <title>The genome of the seagrass Zostera marina reveals angiosperm adaptation to the sea.</title>
        <authorList>
            <person name="Olsen J.L."/>
            <person name="Rouze P."/>
            <person name="Verhelst B."/>
            <person name="Lin Y.-C."/>
            <person name="Bayer T."/>
            <person name="Collen J."/>
            <person name="Dattolo E."/>
            <person name="De Paoli E."/>
            <person name="Dittami S."/>
            <person name="Maumus F."/>
            <person name="Michel G."/>
            <person name="Kersting A."/>
            <person name="Lauritano C."/>
            <person name="Lohaus R."/>
            <person name="Toepel M."/>
            <person name="Tonon T."/>
            <person name="Vanneste K."/>
            <person name="Amirebrahimi M."/>
            <person name="Brakel J."/>
            <person name="Bostroem C."/>
            <person name="Chovatia M."/>
            <person name="Grimwood J."/>
            <person name="Jenkins J.W."/>
            <person name="Jueterbock A."/>
            <person name="Mraz A."/>
            <person name="Stam W.T."/>
            <person name="Tice H."/>
            <person name="Bornberg-Bauer E."/>
            <person name="Green P.J."/>
            <person name="Pearson G.A."/>
            <person name="Procaccini G."/>
            <person name="Duarte C.M."/>
            <person name="Schmutz J."/>
            <person name="Reusch T.B.H."/>
            <person name="Van de Peer Y."/>
        </authorList>
    </citation>
    <scope>NUCLEOTIDE SEQUENCE [LARGE SCALE GENOMIC DNA]</scope>
    <source>
        <strain evidence="2">cv. Finnish</strain>
    </source>
</reference>
<organism evidence="1 2">
    <name type="scientific">Zostera marina</name>
    <name type="common">Eelgrass</name>
    <dbReference type="NCBI Taxonomy" id="29655"/>
    <lineage>
        <taxon>Eukaryota</taxon>
        <taxon>Viridiplantae</taxon>
        <taxon>Streptophyta</taxon>
        <taxon>Embryophyta</taxon>
        <taxon>Tracheophyta</taxon>
        <taxon>Spermatophyta</taxon>
        <taxon>Magnoliopsida</taxon>
        <taxon>Liliopsida</taxon>
        <taxon>Zosteraceae</taxon>
        <taxon>Zostera</taxon>
    </lineage>
</organism>
<dbReference type="EMBL" id="LFYR01001508">
    <property type="protein sequence ID" value="KMZ61253.1"/>
    <property type="molecule type" value="Genomic_DNA"/>
</dbReference>